<dbReference type="PROSITE" id="PS51473">
    <property type="entry name" value="GNK2"/>
    <property type="match status" value="1"/>
</dbReference>
<dbReference type="Gene3D" id="1.10.510.10">
    <property type="entry name" value="Transferase(Phosphotransferase) domain 1"/>
    <property type="match status" value="1"/>
</dbReference>
<reference evidence="6" key="2">
    <citation type="submission" date="2021-12" db="EMBL/GenBank/DDBJ databases">
        <title>Resequencing data analysis of finger millet.</title>
        <authorList>
            <person name="Hatakeyama M."/>
            <person name="Aluri S."/>
            <person name="Balachadran M.T."/>
            <person name="Sivarajan S.R."/>
            <person name="Poveda L."/>
            <person name="Shimizu-Inatsugi R."/>
            <person name="Schlapbach R."/>
            <person name="Sreeman S.M."/>
            <person name="Shimizu K.K."/>
        </authorList>
    </citation>
    <scope>NUCLEOTIDE SEQUENCE</scope>
</reference>
<dbReference type="InterPro" id="IPR050528">
    <property type="entry name" value="L-type_Lectin-RKs"/>
</dbReference>
<dbReference type="InterPro" id="IPR011009">
    <property type="entry name" value="Kinase-like_dom_sf"/>
</dbReference>
<keyword evidence="2" id="KW-0677">Repeat</keyword>
<evidence type="ECO:0000256" key="2">
    <source>
        <dbReference type="ARBA" id="ARBA00022737"/>
    </source>
</evidence>
<dbReference type="PANTHER" id="PTHR27007">
    <property type="match status" value="1"/>
</dbReference>
<dbReference type="InterPro" id="IPR038408">
    <property type="entry name" value="GNK2_sf"/>
</dbReference>
<dbReference type="InterPro" id="IPR002902">
    <property type="entry name" value="GNK2"/>
</dbReference>
<sequence>MIFGLTMCYANRTWTDCNQCLVDGVSSAGVRQACADSREAKFCYDACFLRYSDQSFFAVGDLGISHYVYVNSYVSDMKSMNASRWSLLTGLVPEASSSPLRFANSKVYTDSQGNTQVGMDLGITIPPDVVTMPPAPTSSSVSPQPSECMVTGTANTTSDIYSFGIVALEIACGRRPIVVVKDAEEDATMHLVHWAWKFYSRGRILDAADPRLNGEFDSEEMERVMVTAFWCTYPDRTVRPSIQPENGSKRGDPIVDPAIPLVDEAVQGRSEPILRNEPPNQGSPCPCYPLFSRVIVNSAST</sequence>
<dbReference type="EMBL" id="BQKI01000086">
    <property type="protein sequence ID" value="GJN35075.1"/>
    <property type="molecule type" value="Genomic_DNA"/>
</dbReference>
<dbReference type="Gene3D" id="3.30.430.20">
    <property type="entry name" value="Gnk2 domain, C-X8-C-X2-C motif"/>
    <property type="match status" value="1"/>
</dbReference>
<protein>
    <recommendedName>
        <fullName evidence="5">Gnk2-homologous domain-containing protein</fullName>
    </recommendedName>
</protein>
<gene>
    <name evidence="6" type="primary">gb23808</name>
    <name evidence="6" type="ORF">PR202_gb23808</name>
</gene>
<feature type="domain" description="Gnk2-homologous" evidence="5">
    <location>
        <begin position="1"/>
        <end position="56"/>
    </location>
</feature>
<dbReference type="AlphaFoldDB" id="A0AAV5FJR3"/>
<evidence type="ECO:0000256" key="3">
    <source>
        <dbReference type="ARBA" id="ARBA00022741"/>
    </source>
</evidence>
<evidence type="ECO:0000313" key="6">
    <source>
        <dbReference type="EMBL" id="GJN35075.1"/>
    </source>
</evidence>
<keyword evidence="7" id="KW-1185">Reference proteome</keyword>
<dbReference type="CDD" id="cd23509">
    <property type="entry name" value="Gnk2-like"/>
    <property type="match status" value="1"/>
</dbReference>
<proteinExistence type="predicted"/>
<reference evidence="6" key="1">
    <citation type="journal article" date="2018" name="DNA Res.">
        <title>Multiple hybrid de novo genome assembly of finger millet, an orphan allotetraploid crop.</title>
        <authorList>
            <person name="Hatakeyama M."/>
            <person name="Aluri S."/>
            <person name="Balachadran M.T."/>
            <person name="Sivarajan S.R."/>
            <person name="Patrignani A."/>
            <person name="Gruter S."/>
            <person name="Poveda L."/>
            <person name="Shimizu-Inatsugi R."/>
            <person name="Baeten J."/>
            <person name="Francoijs K.J."/>
            <person name="Nataraja K.N."/>
            <person name="Reddy Y.A.N."/>
            <person name="Phadnis S."/>
            <person name="Ravikumar R.L."/>
            <person name="Schlapbach R."/>
            <person name="Sreeman S.M."/>
            <person name="Shimizu K.K."/>
        </authorList>
    </citation>
    <scope>NUCLEOTIDE SEQUENCE</scope>
</reference>
<dbReference type="SUPFAM" id="SSF56112">
    <property type="entry name" value="Protein kinase-like (PK-like)"/>
    <property type="match status" value="1"/>
</dbReference>
<name>A0AAV5FJR3_ELECO</name>
<evidence type="ECO:0000256" key="4">
    <source>
        <dbReference type="ARBA" id="ARBA00022840"/>
    </source>
</evidence>
<evidence type="ECO:0000313" key="7">
    <source>
        <dbReference type="Proteomes" id="UP001054889"/>
    </source>
</evidence>
<dbReference type="GO" id="GO:0005524">
    <property type="term" value="F:ATP binding"/>
    <property type="evidence" value="ECO:0007669"/>
    <property type="project" value="UniProtKB-KW"/>
</dbReference>
<accession>A0AAV5FJR3</accession>
<keyword evidence="4" id="KW-0067">ATP-binding</keyword>
<organism evidence="6 7">
    <name type="scientific">Eleusine coracana subsp. coracana</name>
    <dbReference type="NCBI Taxonomy" id="191504"/>
    <lineage>
        <taxon>Eukaryota</taxon>
        <taxon>Viridiplantae</taxon>
        <taxon>Streptophyta</taxon>
        <taxon>Embryophyta</taxon>
        <taxon>Tracheophyta</taxon>
        <taxon>Spermatophyta</taxon>
        <taxon>Magnoliopsida</taxon>
        <taxon>Liliopsida</taxon>
        <taxon>Poales</taxon>
        <taxon>Poaceae</taxon>
        <taxon>PACMAD clade</taxon>
        <taxon>Chloridoideae</taxon>
        <taxon>Cynodonteae</taxon>
        <taxon>Eleusininae</taxon>
        <taxon>Eleusine</taxon>
    </lineage>
</organism>
<keyword evidence="1" id="KW-0732">Signal</keyword>
<evidence type="ECO:0000256" key="1">
    <source>
        <dbReference type="ARBA" id="ARBA00022729"/>
    </source>
</evidence>
<comment type="caution">
    <text evidence="6">The sequence shown here is derived from an EMBL/GenBank/DDBJ whole genome shotgun (WGS) entry which is preliminary data.</text>
</comment>
<dbReference type="Proteomes" id="UP001054889">
    <property type="component" value="Unassembled WGS sequence"/>
</dbReference>
<evidence type="ECO:0000259" key="5">
    <source>
        <dbReference type="PROSITE" id="PS51473"/>
    </source>
</evidence>
<keyword evidence="3" id="KW-0547">Nucleotide-binding</keyword>
<dbReference type="Pfam" id="PF01657">
    <property type="entry name" value="Stress-antifung"/>
    <property type="match status" value="1"/>
</dbReference>